<reference evidence="1 2" key="1">
    <citation type="journal article" date="2009" name="BMC Genomics">
        <title>Comparative genomics of the emerging human pathogen Photorhabdus asymbiotica with the insect pathogen Photorhabdus luminescens.</title>
        <authorList>
            <person name="Wilkinson P."/>
            <person name="Waterfield N.R."/>
            <person name="Crossman L."/>
            <person name="Corton C."/>
            <person name="Sanchez-Contreras M."/>
            <person name="Vlisidou I."/>
            <person name="Barron A."/>
            <person name="Bignell A."/>
            <person name="Clark L."/>
            <person name="Ormond D."/>
            <person name="Mayho M."/>
            <person name="Bason N."/>
            <person name="Smith F."/>
            <person name="Simmonds M."/>
            <person name="Churcher C."/>
            <person name="Harris D."/>
            <person name="Thompson N.R."/>
            <person name="Quail M."/>
            <person name="Parkhill J."/>
            <person name="ffrench-Constant R.H."/>
        </authorList>
    </citation>
    <scope>NUCLEOTIDE SEQUENCE [LARGE SCALE GENOMIC DNA]</scope>
    <source>
        <strain evidence="2">ATCC 43949 / 3105-77</strain>
    </source>
</reference>
<dbReference type="Proteomes" id="UP000002747">
    <property type="component" value="Chromosome"/>
</dbReference>
<dbReference type="AlphaFoldDB" id="C7BMZ1"/>
<accession>C7BMZ1</accession>
<dbReference type="KEGG" id="pay:PAU_00885"/>
<proteinExistence type="predicted"/>
<organism evidence="1 2">
    <name type="scientific">Photorhabdus asymbiotica subsp. asymbiotica (strain ATCC 43949 / 3105-77)</name>
    <name type="common">Xenorhabdus luminescens (strain 2)</name>
    <dbReference type="NCBI Taxonomy" id="553480"/>
    <lineage>
        <taxon>Bacteria</taxon>
        <taxon>Pseudomonadati</taxon>
        <taxon>Pseudomonadota</taxon>
        <taxon>Gammaproteobacteria</taxon>
        <taxon>Enterobacterales</taxon>
        <taxon>Morganellaceae</taxon>
        <taxon>Photorhabdus</taxon>
    </lineage>
</organism>
<protein>
    <submittedName>
        <fullName evidence="1">Uncharacterized protein</fullName>
    </submittedName>
</protein>
<evidence type="ECO:0000313" key="2">
    <source>
        <dbReference type="Proteomes" id="UP000002747"/>
    </source>
</evidence>
<name>C7BMZ1_PHOAA</name>
<evidence type="ECO:0000313" key="1">
    <source>
        <dbReference type="EMBL" id="CAQ82977.1"/>
    </source>
</evidence>
<dbReference type="EMBL" id="FM162591">
    <property type="protein sequence ID" value="CAQ82977.1"/>
    <property type="molecule type" value="Genomic_DNA"/>
</dbReference>
<dbReference type="STRING" id="291112.PAU_00885"/>
<sequence>MDKPMHNCLFVPMTFTLLFEYHFSFITLAEI</sequence>
<gene>
    <name evidence="1" type="ordered locus">PAU_00885</name>
</gene>